<dbReference type="EMBL" id="JAAAHS010000056">
    <property type="protein sequence ID" value="NBE51861.1"/>
    <property type="molecule type" value="Genomic_DNA"/>
</dbReference>
<dbReference type="InterPro" id="IPR016032">
    <property type="entry name" value="Sig_transdc_resp-reg_C-effctor"/>
</dbReference>
<keyword evidence="3" id="KW-0804">Transcription</keyword>
<dbReference type="InterPro" id="IPR000792">
    <property type="entry name" value="Tscrpt_reg_LuxR_C"/>
</dbReference>
<dbReference type="SUPFAM" id="SSF46894">
    <property type="entry name" value="C-terminal effector domain of the bipartite response regulators"/>
    <property type="match status" value="1"/>
</dbReference>
<dbReference type="InterPro" id="IPR003018">
    <property type="entry name" value="GAF"/>
</dbReference>
<dbReference type="PRINTS" id="PR00038">
    <property type="entry name" value="HTHLUXR"/>
</dbReference>
<comment type="caution">
    <text evidence="6">The sequence shown here is derived from an EMBL/GenBank/DDBJ whole genome shotgun (WGS) entry which is preliminary data.</text>
</comment>
<evidence type="ECO:0000256" key="1">
    <source>
        <dbReference type="ARBA" id="ARBA00023015"/>
    </source>
</evidence>
<dbReference type="SUPFAM" id="SSF55781">
    <property type="entry name" value="GAF domain-like"/>
    <property type="match status" value="1"/>
</dbReference>
<sequence length="293" mass="31507">MHSIPDTSLRPDDGDAFRQALRTAQRRAELPVVFGGQVADGILNLSQLIGVRTKGLRGLSVLSETGLGGRVLASRRPASVADYCTAESITHDYDVPVAAEGIRSVVAVPVMVSGAVRGVLYAASRAAEPLGDRATDVVVGESRRLAGEIATRDEVDRRLRFLRVAESNTASAAGELAVDEVRELHAELRAIAQAVRDDSLRDRLHDACRRLTGNGPGPGPQERAHPERRAPLSPREVDVLAQVALGCSNAEAGRRLSLLPETVKAYLRSAMRKLDTHTRFEAVVAARRRGLLP</sequence>
<evidence type="ECO:0000256" key="2">
    <source>
        <dbReference type="ARBA" id="ARBA00023125"/>
    </source>
</evidence>
<dbReference type="Gene3D" id="1.10.10.10">
    <property type="entry name" value="Winged helix-like DNA-binding domain superfamily/Winged helix DNA-binding domain"/>
    <property type="match status" value="1"/>
</dbReference>
<dbReference type="AlphaFoldDB" id="A0A964XL93"/>
<feature type="domain" description="HTH luxR-type" evidence="5">
    <location>
        <begin position="225"/>
        <end position="290"/>
    </location>
</feature>
<evidence type="ECO:0000256" key="3">
    <source>
        <dbReference type="ARBA" id="ARBA00023163"/>
    </source>
</evidence>
<evidence type="ECO:0000313" key="7">
    <source>
        <dbReference type="Proteomes" id="UP000598297"/>
    </source>
</evidence>
<name>A0A964XL93_9ACTN</name>
<dbReference type="Proteomes" id="UP000598297">
    <property type="component" value="Unassembled WGS sequence"/>
</dbReference>
<feature type="compositionally biased region" description="Basic and acidic residues" evidence="4">
    <location>
        <begin position="222"/>
        <end position="233"/>
    </location>
</feature>
<keyword evidence="2" id="KW-0238">DNA-binding</keyword>
<dbReference type="Pfam" id="PF01590">
    <property type="entry name" value="GAF"/>
    <property type="match status" value="1"/>
</dbReference>
<dbReference type="Pfam" id="PF00196">
    <property type="entry name" value="GerE"/>
    <property type="match status" value="1"/>
</dbReference>
<dbReference type="PANTHER" id="PTHR43214">
    <property type="entry name" value="TWO-COMPONENT RESPONSE REGULATOR"/>
    <property type="match status" value="1"/>
</dbReference>
<dbReference type="GO" id="GO:0006355">
    <property type="term" value="P:regulation of DNA-templated transcription"/>
    <property type="evidence" value="ECO:0007669"/>
    <property type="project" value="InterPro"/>
</dbReference>
<keyword evidence="7" id="KW-1185">Reference proteome</keyword>
<dbReference type="GO" id="GO:0003677">
    <property type="term" value="F:DNA binding"/>
    <property type="evidence" value="ECO:0007669"/>
    <property type="project" value="UniProtKB-KW"/>
</dbReference>
<evidence type="ECO:0000256" key="4">
    <source>
        <dbReference type="SAM" id="MobiDB-lite"/>
    </source>
</evidence>
<dbReference type="InterPro" id="IPR029016">
    <property type="entry name" value="GAF-like_dom_sf"/>
</dbReference>
<dbReference type="InterPro" id="IPR036388">
    <property type="entry name" value="WH-like_DNA-bd_sf"/>
</dbReference>
<dbReference type="SMART" id="SM00421">
    <property type="entry name" value="HTH_LUXR"/>
    <property type="match status" value="1"/>
</dbReference>
<dbReference type="PANTHER" id="PTHR43214:SF42">
    <property type="entry name" value="TRANSCRIPTIONAL REGULATORY PROTEIN DESR"/>
    <property type="match status" value="1"/>
</dbReference>
<evidence type="ECO:0000259" key="5">
    <source>
        <dbReference type="PROSITE" id="PS50043"/>
    </source>
</evidence>
<dbReference type="CDD" id="cd06170">
    <property type="entry name" value="LuxR_C_like"/>
    <property type="match status" value="1"/>
</dbReference>
<organism evidence="6 7">
    <name type="scientific">Streptomyces boluensis</name>
    <dbReference type="NCBI Taxonomy" id="1775135"/>
    <lineage>
        <taxon>Bacteria</taxon>
        <taxon>Bacillati</taxon>
        <taxon>Actinomycetota</taxon>
        <taxon>Actinomycetes</taxon>
        <taxon>Kitasatosporales</taxon>
        <taxon>Streptomycetaceae</taxon>
        <taxon>Streptomyces</taxon>
    </lineage>
</organism>
<dbReference type="OrthoDB" id="4069167at2"/>
<proteinExistence type="predicted"/>
<dbReference type="RefSeq" id="WP_161696260.1">
    <property type="nucleotide sequence ID" value="NZ_JAAAHS010000056.1"/>
</dbReference>
<dbReference type="PROSITE" id="PS50043">
    <property type="entry name" value="HTH_LUXR_2"/>
    <property type="match status" value="1"/>
</dbReference>
<dbReference type="InterPro" id="IPR039420">
    <property type="entry name" value="WalR-like"/>
</dbReference>
<keyword evidence="1" id="KW-0805">Transcription regulation</keyword>
<reference evidence="6" key="1">
    <citation type="submission" date="2020-01" db="EMBL/GenBank/DDBJ databases">
        <title>Whole-genome analyses of novel actinobacteria.</title>
        <authorList>
            <person name="Sahin N."/>
        </authorList>
    </citation>
    <scope>NUCLEOTIDE SEQUENCE</scope>
    <source>
        <strain evidence="6">YC537</strain>
    </source>
</reference>
<dbReference type="Gene3D" id="3.30.450.40">
    <property type="match status" value="1"/>
</dbReference>
<protein>
    <submittedName>
        <fullName evidence="6">GAF domain-containing protein</fullName>
    </submittedName>
</protein>
<evidence type="ECO:0000313" key="6">
    <source>
        <dbReference type="EMBL" id="NBE51861.1"/>
    </source>
</evidence>
<gene>
    <name evidence="6" type="ORF">GUY60_10595</name>
</gene>
<accession>A0A964XL93</accession>
<feature type="region of interest" description="Disordered" evidence="4">
    <location>
        <begin position="210"/>
        <end position="233"/>
    </location>
</feature>